<dbReference type="AlphaFoldDB" id="A0A918N2K6"/>
<dbReference type="EMBL" id="BMWS01000001">
    <property type="protein sequence ID" value="GGX03445.1"/>
    <property type="molecule type" value="Genomic_DNA"/>
</dbReference>
<dbReference type="Proteomes" id="UP000601108">
    <property type="component" value="Unassembled WGS sequence"/>
</dbReference>
<accession>A0A918N2K6</accession>
<name>A0A918N2K6_9FLAO</name>
<evidence type="ECO:0000313" key="2">
    <source>
        <dbReference type="Proteomes" id="UP000601108"/>
    </source>
</evidence>
<evidence type="ECO:0000313" key="1">
    <source>
        <dbReference type="EMBL" id="GGX03445.1"/>
    </source>
</evidence>
<sequence length="62" mass="7176">MLTTMKRLLLPMILITFAVICLSIVHIDNINKLDAQSNELRKKYNTEQYKLENSIKTSIVIP</sequence>
<keyword evidence="2" id="KW-1185">Reference proteome</keyword>
<proteinExistence type="predicted"/>
<comment type="caution">
    <text evidence="1">The sequence shown here is derived from an EMBL/GenBank/DDBJ whole genome shotgun (WGS) entry which is preliminary data.</text>
</comment>
<reference evidence="1 2" key="1">
    <citation type="journal article" date="2014" name="Int. J. Syst. Evol. Microbiol.">
        <title>Complete genome sequence of Corynebacterium casei LMG S-19264T (=DSM 44701T), isolated from a smear-ripened cheese.</title>
        <authorList>
            <consortium name="US DOE Joint Genome Institute (JGI-PGF)"/>
            <person name="Walter F."/>
            <person name="Albersmeier A."/>
            <person name="Kalinowski J."/>
            <person name="Ruckert C."/>
        </authorList>
    </citation>
    <scope>NUCLEOTIDE SEQUENCE [LARGE SCALE GENOMIC DNA]</scope>
    <source>
        <strain evidence="1 2">KCTC 12285</strain>
    </source>
</reference>
<organism evidence="1 2">
    <name type="scientific">Aquimarina muelleri</name>
    <dbReference type="NCBI Taxonomy" id="279356"/>
    <lineage>
        <taxon>Bacteria</taxon>
        <taxon>Pseudomonadati</taxon>
        <taxon>Bacteroidota</taxon>
        <taxon>Flavobacteriia</taxon>
        <taxon>Flavobacteriales</taxon>
        <taxon>Flavobacteriaceae</taxon>
        <taxon>Aquimarina</taxon>
    </lineage>
</organism>
<protein>
    <submittedName>
        <fullName evidence="1">Uncharacterized protein</fullName>
    </submittedName>
</protein>
<gene>
    <name evidence="1" type="ORF">GCM10007384_01490</name>
</gene>